<reference evidence="5 7" key="2">
    <citation type="submission" date="2019-02" db="EMBL/GenBank/DDBJ databases">
        <authorList>
            <consortium name="Pathogen Informatics"/>
        </authorList>
    </citation>
    <scope>NUCLEOTIDE SEQUENCE [LARGE SCALE GENOMIC DNA]</scope>
    <source>
        <strain evidence="5 7">3012STDY7078520</strain>
    </source>
</reference>
<feature type="transmembrane region" description="Helical" evidence="2">
    <location>
        <begin position="12"/>
        <end position="36"/>
    </location>
</feature>
<dbReference type="Proteomes" id="UP000216867">
    <property type="component" value="Unassembled WGS sequence"/>
</dbReference>
<sequence>MPYGRRLTPLARLLVAGVAFLVMLIVVAVVFFVVVVSTGVNSGAEVSNPPASVQTVQPSPSAVTGGWTSGD</sequence>
<dbReference type="EMBL" id="CAACXN010000016">
    <property type="protein sequence ID" value="VEW14883.1"/>
    <property type="molecule type" value="Genomic_DNA"/>
</dbReference>
<feature type="compositionally biased region" description="Polar residues" evidence="1">
    <location>
        <begin position="43"/>
        <end position="62"/>
    </location>
</feature>
<feature type="region of interest" description="Disordered" evidence="1">
    <location>
        <begin position="43"/>
        <end position="71"/>
    </location>
</feature>
<dbReference type="Proteomes" id="UP000594979">
    <property type="component" value="Chromosome"/>
</dbReference>
<evidence type="ECO:0000313" key="6">
    <source>
        <dbReference type="Proteomes" id="UP000216867"/>
    </source>
</evidence>
<dbReference type="KEGG" id="bcau:I6G59_02630"/>
<evidence type="ECO:0000313" key="3">
    <source>
        <dbReference type="EMBL" id="PAK96835.1"/>
    </source>
</evidence>
<gene>
    <name evidence="3" type="ORF">B8X04_02710</name>
    <name evidence="4" type="ORF">I6G59_02630</name>
    <name evidence="5" type="ORF">NCTC12391_03033</name>
</gene>
<evidence type="ECO:0000313" key="8">
    <source>
        <dbReference type="Proteomes" id="UP000594979"/>
    </source>
</evidence>
<evidence type="ECO:0000313" key="5">
    <source>
        <dbReference type="EMBL" id="VEW14883.1"/>
    </source>
</evidence>
<reference evidence="4 8" key="3">
    <citation type="submission" date="2020-12" db="EMBL/GenBank/DDBJ databases">
        <title>FDA dAtabase for Regulatory Grade micrObial Sequences (FDA-ARGOS): Supporting development and validation of Infectious Disease Dx tests.</title>
        <authorList>
            <person name="Sproer C."/>
            <person name="Gronow S."/>
            <person name="Severitt S."/>
            <person name="Schroder I."/>
            <person name="Tallon L."/>
            <person name="Sadzewicz L."/>
            <person name="Zhao X."/>
            <person name="Boylan J."/>
            <person name="Ott S."/>
            <person name="Bowen H."/>
            <person name="Vavikolanu K."/>
            <person name="Mehta A."/>
            <person name="Aluvathingal J."/>
            <person name="Nadendla S."/>
            <person name="Lowell S."/>
            <person name="Myers T."/>
            <person name="Yan Y."/>
            <person name="Sichtig H."/>
        </authorList>
    </citation>
    <scope>NUCLEOTIDE SEQUENCE [LARGE SCALE GENOMIC DNA]</scope>
    <source>
        <strain evidence="4 8">FDAARGOS_902</strain>
    </source>
</reference>
<keyword evidence="2" id="KW-1133">Transmembrane helix</keyword>
<protein>
    <submittedName>
        <fullName evidence="3">Uncharacterized protein</fullName>
    </submittedName>
</protein>
<name>A0A269ZGH1_9MICO</name>
<dbReference type="Proteomes" id="UP000386281">
    <property type="component" value="Unassembled WGS sequence"/>
</dbReference>
<evidence type="ECO:0000256" key="1">
    <source>
        <dbReference type="SAM" id="MobiDB-lite"/>
    </source>
</evidence>
<keyword evidence="2" id="KW-0472">Membrane</keyword>
<dbReference type="EMBL" id="NCWY01000002">
    <property type="protein sequence ID" value="PAK96835.1"/>
    <property type="molecule type" value="Genomic_DNA"/>
</dbReference>
<reference evidence="3 6" key="1">
    <citation type="submission" date="2017-04" db="EMBL/GenBank/DDBJ databases">
        <title>Kefir bacterial isolates.</title>
        <authorList>
            <person name="Kim Y."/>
            <person name="Blasche S."/>
            <person name="Patil K.R."/>
        </authorList>
    </citation>
    <scope>NUCLEOTIDE SEQUENCE [LARGE SCALE GENOMIC DNA]</scope>
    <source>
        <strain evidence="3 6">OG2</strain>
    </source>
</reference>
<proteinExistence type="predicted"/>
<accession>A0A269ZGH1</accession>
<dbReference type="EMBL" id="CP065682">
    <property type="protein sequence ID" value="QPS34245.1"/>
    <property type="molecule type" value="Genomic_DNA"/>
</dbReference>
<keyword evidence="2" id="KW-0812">Transmembrane</keyword>
<evidence type="ECO:0000313" key="4">
    <source>
        <dbReference type="EMBL" id="QPS34245.1"/>
    </source>
</evidence>
<evidence type="ECO:0000256" key="2">
    <source>
        <dbReference type="SAM" id="Phobius"/>
    </source>
</evidence>
<dbReference type="RefSeq" id="WP_095375366.1">
    <property type="nucleotide sequence ID" value="NZ_CAACXN010000016.1"/>
</dbReference>
<dbReference type="AlphaFoldDB" id="A0A269ZGH1"/>
<organism evidence="3 6">
    <name type="scientific">Brevibacterium casei</name>
    <dbReference type="NCBI Taxonomy" id="33889"/>
    <lineage>
        <taxon>Bacteria</taxon>
        <taxon>Bacillati</taxon>
        <taxon>Actinomycetota</taxon>
        <taxon>Actinomycetes</taxon>
        <taxon>Micrococcales</taxon>
        <taxon>Brevibacteriaceae</taxon>
        <taxon>Brevibacterium</taxon>
    </lineage>
</organism>
<evidence type="ECO:0000313" key="7">
    <source>
        <dbReference type="Proteomes" id="UP000386281"/>
    </source>
</evidence>